<dbReference type="CDD" id="cd01785">
    <property type="entry name" value="RA_PDZ-GEF1"/>
    <property type="match status" value="1"/>
</dbReference>
<dbReference type="InterPro" id="IPR029071">
    <property type="entry name" value="Ubiquitin-like_domsf"/>
</dbReference>
<feature type="compositionally biased region" description="Polar residues" evidence="4">
    <location>
        <begin position="1056"/>
        <end position="1067"/>
    </location>
</feature>
<dbReference type="EMBL" id="GBFC01000078">
    <property type="protein sequence ID" value="JAC59260.1"/>
    <property type="molecule type" value="mRNA"/>
</dbReference>
<feature type="domain" description="Ras-GEF" evidence="5">
    <location>
        <begin position="767"/>
        <end position="994"/>
    </location>
</feature>
<dbReference type="SMART" id="SM00229">
    <property type="entry name" value="RasGEFN"/>
    <property type="match status" value="1"/>
</dbReference>
<feature type="region of interest" description="Disordered" evidence="4">
    <location>
        <begin position="538"/>
        <end position="571"/>
    </location>
</feature>
<sequence>MLSEFRSEGGVFMRPPCPALSLDKMLSLDQEQGCEISPDLLSDDLFHGQVGQPNTLYSMDFSHPLLQRGSVLSKSNRSSRGSDTSSAYSGSDTMQSVQSVADDQDVDLSGLVESRVDSDEEEELTESMESLTIRDTVRECLEKDPALRTEEDVGIILEYMQHLPAFANMTLTVRKALCAKMVFAVVQKPGIAVMNDGEELDSWSVIINGSVEIELPNGDVRELQIGDSFGITPTMEKMYQQGTMRTKVEDCQFVCVAQSDYYEILHQGEESIKRHEENGELIYVTETRTVDSSGNKAHVIIRGTPERLLSQLIEDNTMDITYVEDFLLAYRTFINDSKVITNKLLVWFDEEKYRAKVTRVVLLWVHNHFTDFETDIRMMEFLEQFEVKLEREKMLGQQRLLNIACSTKARTRIITLARSTREEVLHFSILGGYETGFATFISKVDRGSKAEEVGLKRGDQILEVNGQSFEVMSHVRALELLRGTTHLCITVKSNLLAFKEMLSAPEHTTRRGRKASEISLLQPDPRARLSSQMEWLETMGGVPGSPTSKMNGNFRSSSDSKKDGDKKGYSTLGHRALKKVLAKMNIIPRTPISESHLNSSDDSLYSVNSSSSGGSGNYSGRGSSPQPCPGGSLYHSHSNPDLTSLQPSDELRLEFPEHVLKVYRSDQTCKYLLVHKETTAREVVMLSLREFSITESSSKYCLCEVSVGEGGVVKQRRLPDPQQNLAERISLSSRYYLKNNMSSDSLVPDELAAELLRESQVHLLHLNSVELATQLTIEDFSIFRQIEPTEYIDELFEVRSRYGTPMLSKFVELVNREMFWVVTEVCFEHNLLRRMRIIKQFIKVARQCKECKNFNSMFAILSGLGHGAVSRLRATWEKLPTKYMKLFEDLQDFMDPSRNMYKYRNLLSSDHVQPPMIPFYPVLKKDLTFIHIGNDSVIDRLVNFEKLRMVAKEIRTVSGMCSAPYDLFNMLESGGAHPTAAMASLNSFATTTNAATVKRRKKSSAQPNPKKMFEEAQMVRRVKAYLTNLKVVTDEDQLHSMSVECEPLITSGVSTLQVRKRQPSPTLSVASSNSSSSDLKKCSSSKFGADSPQAVRKLLSLSDPNKVRPHQPLRPPVSGSPSLSPVSVRRCHDPRPSFSAEMGSASIPVDLYPESSSVTSFGAASIKKSQTSGSVTSSESLHMQHCETDSGNGSASFDSHSNSSAGSTNSPPHLKRMASGPSTSHSIKKFSE</sequence>
<feature type="compositionally biased region" description="Low complexity" evidence="4">
    <location>
        <begin position="1192"/>
        <end position="1210"/>
    </location>
</feature>
<feature type="region of interest" description="Disordered" evidence="4">
    <location>
        <begin position="592"/>
        <end position="645"/>
    </location>
</feature>
<accession>A0A061QLF9</accession>
<dbReference type="SUPFAM" id="SSF51206">
    <property type="entry name" value="cAMP-binding domain-like"/>
    <property type="match status" value="1"/>
</dbReference>
<dbReference type="InterPro" id="IPR000159">
    <property type="entry name" value="RA_dom"/>
</dbReference>
<feature type="domain" description="N-terminal Ras-GEF" evidence="9">
    <location>
        <begin position="296"/>
        <end position="412"/>
    </location>
</feature>
<feature type="region of interest" description="Disordered" evidence="4">
    <location>
        <begin position="1056"/>
        <end position="1089"/>
    </location>
</feature>
<dbReference type="SMART" id="SM00228">
    <property type="entry name" value="PDZ"/>
    <property type="match status" value="1"/>
</dbReference>
<protein>
    <submittedName>
        <fullName evidence="10">Putative rap guanine nucleotide exchange factor</fullName>
    </submittedName>
</protein>
<dbReference type="AlphaFoldDB" id="A0A061QLF9"/>
<feature type="compositionally biased region" description="Low complexity" evidence="4">
    <location>
        <begin position="1169"/>
        <end position="1180"/>
    </location>
</feature>
<dbReference type="PROSITE" id="PS50106">
    <property type="entry name" value="PDZ"/>
    <property type="match status" value="1"/>
</dbReference>
<evidence type="ECO:0000313" key="10">
    <source>
        <dbReference type="EMBL" id="JAC59260.1"/>
    </source>
</evidence>
<name>A0A061QLF9_CUPSA</name>
<feature type="region of interest" description="Disordered" evidence="4">
    <location>
        <begin position="70"/>
        <end position="102"/>
    </location>
</feature>
<dbReference type="InterPro" id="IPR014710">
    <property type="entry name" value="RmlC-like_jellyroll"/>
</dbReference>
<feature type="region of interest" description="Disordered" evidence="4">
    <location>
        <begin position="1169"/>
        <end position="1232"/>
    </location>
</feature>
<dbReference type="PROSITE" id="PS50042">
    <property type="entry name" value="CNMP_BINDING_3"/>
    <property type="match status" value="1"/>
</dbReference>
<dbReference type="Gene3D" id="3.10.20.90">
    <property type="entry name" value="Phosphatidylinositol 3-kinase Catalytic Subunit, Chain A, domain 1"/>
    <property type="match status" value="1"/>
</dbReference>
<dbReference type="InterPro" id="IPR000651">
    <property type="entry name" value="Ras-like_Gua-exchang_fac_N"/>
</dbReference>
<dbReference type="Pfam" id="PF00788">
    <property type="entry name" value="RA"/>
    <property type="match status" value="1"/>
</dbReference>
<dbReference type="GO" id="GO:0007265">
    <property type="term" value="P:Ras protein signal transduction"/>
    <property type="evidence" value="ECO:0007669"/>
    <property type="project" value="TreeGrafter"/>
</dbReference>
<feature type="domain" description="PDZ" evidence="7">
    <location>
        <begin position="413"/>
        <end position="484"/>
    </location>
</feature>
<dbReference type="SMART" id="SM00100">
    <property type="entry name" value="cNMP"/>
    <property type="match status" value="1"/>
</dbReference>
<dbReference type="PROSITE" id="PS00720">
    <property type="entry name" value="RASGEF"/>
    <property type="match status" value="1"/>
</dbReference>
<dbReference type="EMBL" id="GBFC01000076">
    <property type="protein sequence ID" value="JAC59262.1"/>
    <property type="molecule type" value="mRNA"/>
</dbReference>
<reference evidence="10" key="1">
    <citation type="submission" date="2014-05" db="EMBL/GenBank/DDBJ databases">
        <title>Assembled transcriptome sequences from leg hypodermis of the spider Cupiennius salei.</title>
        <authorList>
            <person name="French A.S."/>
            <person name="Li A.W."/>
            <person name="Meisner S."/>
            <person name="Torkkeli P.H."/>
        </authorList>
    </citation>
    <scope>NUCLEOTIDE SEQUENCE</scope>
    <source>
        <tissue evidence="10">Leg</tissue>
    </source>
</reference>
<dbReference type="InterPro" id="IPR001895">
    <property type="entry name" value="RASGEF_cat_dom"/>
</dbReference>
<dbReference type="Gene3D" id="2.30.42.10">
    <property type="match status" value="1"/>
</dbReference>
<dbReference type="PANTHER" id="PTHR23113">
    <property type="entry name" value="GUANINE NUCLEOTIDE EXCHANGE FACTOR"/>
    <property type="match status" value="1"/>
</dbReference>
<dbReference type="InterPro" id="IPR018490">
    <property type="entry name" value="cNMP-bd_dom_sf"/>
</dbReference>
<dbReference type="Pfam" id="PF00617">
    <property type="entry name" value="RasGEF"/>
    <property type="match status" value="1"/>
</dbReference>
<dbReference type="SUPFAM" id="SSF50156">
    <property type="entry name" value="PDZ domain-like"/>
    <property type="match status" value="1"/>
</dbReference>
<dbReference type="SMART" id="SM00147">
    <property type="entry name" value="RasGEF"/>
    <property type="match status" value="1"/>
</dbReference>
<dbReference type="PROSITE" id="PS50009">
    <property type="entry name" value="RASGEF_CAT"/>
    <property type="match status" value="1"/>
</dbReference>
<dbReference type="PROSITE" id="PS50200">
    <property type="entry name" value="RA"/>
    <property type="match status" value="1"/>
</dbReference>
<feature type="domain" description="Cyclic nucleotide-binding" evidence="6">
    <location>
        <begin position="165"/>
        <end position="278"/>
    </location>
</feature>
<dbReference type="GO" id="GO:0005085">
    <property type="term" value="F:guanyl-nucleotide exchange factor activity"/>
    <property type="evidence" value="ECO:0007669"/>
    <property type="project" value="UniProtKB-KW"/>
</dbReference>
<dbReference type="Gene3D" id="1.10.840.10">
    <property type="entry name" value="Ras guanine-nucleotide exchange factors catalytic domain"/>
    <property type="match status" value="1"/>
</dbReference>
<feature type="domain" description="Ras-associating" evidence="8">
    <location>
        <begin position="656"/>
        <end position="742"/>
    </location>
</feature>
<evidence type="ECO:0000259" key="8">
    <source>
        <dbReference type="PROSITE" id="PS50200"/>
    </source>
</evidence>
<evidence type="ECO:0000259" key="9">
    <source>
        <dbReference type="PROSITE" id="PS50212"/>
    </source>
</evidence>
<evidence type="ECO:0000256" key="1">
    <source>
        <dbReference type="ARBA" id="ARBA00010829"/>
    </source>
</evidence>
<feature type="compositionally biased region" description="Low complexity" evidence="4">
    <location>
        <begin position="1068"/>
        <end position="1086"/>
    </location>
</feature>
<dbReference type="PROSITE" id="PS50212">
    <property type="entry name" value="RASGEF_NTER"/>
    <property type="match status" value="1"/>
</dbReference>
<feature type="compositionally biased region" description="Low complexity" evidence="4">
    <location>
        <begin position="1116"/>
        <end position="1128"/>
    </location>
</feature>
<dbReference type="InterPro" id="IPR036034">
    <property type="entry name" value="PDZ_sf"/>
</dbReference>
<dbReference type="SUPFAM" id="SSF54236">
    <property type="entry name" value="Ubiquitin-like"/>
    <property type="match status" value="1"/>
</dbReference>
<dbReference type="InterPro" id="IPR000595">
    <property type="entry name" value="cNMP-bd_dom"/>
</dbReference>
<dbReference type="CDD" id="cd00038">
    <property type="entry name" value="CAP_ED"/>
    <property type="match status" value="1"/>
</dbReference>
<dbReference type="Gene3D" id="1.20.870.10">
    <property type="entry name" value="Son of sevenless (SoS) protein Chain: S domain 1"/>
    <property type="match status" value="1"/>
</dbReference>
<evidence type="ECO:0000256" key="4">
    <source>
        <dbReference type="SAM" id="MobiDB-lite"/>
    </source>
</evidence>
<dbReference type="GO" id="GO:0016324">
    <property type="term" value="C:apical plasma membrane"/>
    <property type="evidence" value="ECO:0007669"/>
    <property type="project" value="TreeGrafter"/>
</dbReference>
<feature type="compositionally biased region" description="Polar residues" evidence="4">
    <location>
        <begin position="635"/>
        <end position="645"/>
    </location>
</feature>
<gene>
    <name evidence="10" type="primary">CSH_0421</name>
    <name evidence="11" type="synonym">CSH_0419</name>
</gene>
<dbReference type="CDD" id="cd06755">
    <property type="entry name" value="PDZ_RapGEF2_RapGEF6-like"/>
    <property type="match status" value="1"/>
</dbReference>
<dbReference type="SUPFAM" id="SSF48366">
    <property type="entry name" value="Ras GEF"/>
    <property type="match status" value="1"/>
</dbReference>
<evidence type="ECO:0000259" key="7">
    <source>
        <dbReference type="PROSITE" id="PS50106"/>
    </source>
</evidence>
<dbReference type="Gene3D" id="2.60.120.10">
    <property type="entry name" value="Jelly Rolls"/>
    <property type="match status" value="1"/>
</dbReference>
<feature type="compositionally biased region" description="Polar residues" evidence="4">
    <location>
        <begin position="545"/>
        <end position="555"/>
    </location>
</feature>
<dbReference type="InterPro" id="IPR001478">
    <property type="entry name" value="PDZ"/>
</dbReference>
<dbReference type="InterPro" id="IPR036964">
    <property type="entry name" value="RASGEF_cat_dom_sf"/>
</dbReference>
<dbReference type="PANTHER" id="PTHR23113:SF249">
    <property type="entry name" value="RAP GUANINE NUCLEOTIDE EXCHANGE FACTOR 6"/>
    <property type="match status" value="1"/>
</dbReference>
<dbReference type="CDD" id="cd00155">
    <property type="entry name" value="RasGEF"/>
    <property type="match status" value="1"/>
</dbReference>
<evidence type="ECO:0000256" key="3">
    <source>
        <dbReference type="PROSITE-ProRule" id="PRU00168"/>
    </source>
</evidence>
<evidence type="ECO:0000259" key="6">
    <source>
        <dbReference type="PROSITE" id="PS50042"/>
    </source>
</evidence>
<evidence type="ECO:0000259" key="5">
    <source>
        <dbReference type="PROSITE" id="PS50009"/>
    </source>
</evidence>
<evidence type="ECO:0000313" key="11">
    <source>
        <dbReference type="EMBL" id="JAC59262.1"/>
    </source>
</evidence>
<evidence type="ECO:0000256" key="2">
    <source>
        <dbReference type="ARBA" id="ARBA00022658"/>
    </source>
</evidence>
<dbReference type="InterPro" id="IPR008937">
    <property type="entry name" value="Ras-like_GEF"/>
</dbReference>
<dbReference type="Pfam" id="PF00618">
    <property type="entry name" value="RasGEF_N"/>
    <property type="match status" value="1"/>
</dbReference>
<dbReference type="SMART" id="SM00314">
    <property type="entry name" value="RA"/>
    <property type="match status" value="1"/>
</dbReference>
<feature type="region of interest" description="Disordered" evidence="4">
    <location>
        <begin position="1103"/>
        <end position="1142"/>
    </location>
</feature>
<dbReference type="InterPro" id="IPR023578">
    <property type="entry name" value="Ras_GEF_dom_sf"/>
</dbReference>
<feature type="compositionally biased region" description="Low complexity" evidence="4">
    <location>
        <begin position="597"/>
        <end position="612"/>
    </location>
</feature>
<dbReference type="Pfam" id="PF00595">
    <property type="entry name" value="PDZ"/>
    <property type="match status" value="1"/>
</dbReference>
<organism evidence="10">
    <name type="scientific">Cupiennius salei</name>
    <name type="common">American wandering spider</name>
    <dbReference type="NCBI Taxonomy" id="6928"/>
    <lineage>
        <taxon>Eukaryota</taxon>
        <taxon>Metazoa</taxon>
        <taxon>Ecdysozoa</taxon>
        <taxon>Arthropoda</taxon>
        <taxon>Chelicerata</taxon>
        <taxon>Arachnida</taxon>
        <taxon>Araneae</taxon>
        <taxon>Araneomorphae</taxon>
        <taxon>Entelegynae</taxon>
        <taxon>Lycosoidea</taxon>
        <taxon>Ctenidae</taxon>
        <taxon>Cupiennius</taxon>
    </lineage>
</organism>
<proteinExistence type="evidence at transcript level"/>
<dbReference type="CDD" id="cd06224">
    <property type="entry name" value="REM"/>
    <property type="match status" value="1"/>
</dbReference>
<comment type="similarity">
    <text evidence="1">Belongs to the RAPGEF2 family.</text>
</comment>
<dbReference type="InterPro" id="IPR019804">
    <property type="entry name" value="Ras_G-nucl-exch_fac_CS"/>
</dbReference>
<keyword evidence="2 3" id="KW-0344">Guanine-nucleotide releasing factor</keyword>
<feature type="compositionally biased region" description="Basic and acidic residues" evidence="4">
    <location>
        <begin position="558"/>
        <end position="568"/>
    </location>
</feature>